<keyword evidence="3" id="KW-1185">Reference proteome</keyword>
<dbReference type="EMBL" id="JBHUDL010000010">
    <property type="protein sequence ID" value="MFD1634629.1"/>
    <property type="molecule type" value="Genomic_DNA"/>
</dbReference>
<dbReference type="AlphaFoldDB" id="A0ABD6D0B2"/>
<sequence length="48" mass="4949">MPTFIQIDDRAAAVIAAAVLIGVAFLVAPDQSIEVVENVSDAIKGVLP</sequence>
<evidence type="ECO:0000313" key="3">
    <source>
        <dbReference type="Proteomes" id="UP001597075"/>
    </source>
</evidence>
<protein>
    <submittedName>
        <fullName evidence="2">Uncharacterized protein</fullName>
    </submittedName>
</protein>
<comment type="caution">
    <text evidence="2">The sequence shown here is derived from an EMBL/GenBank/DDBJ whole genome shotgun (WGS) entry which is preliminary data.</text>
</comment>
<evidence type="ECO:0000313" key="2">
    <source>
        <dbReference type="EMBL" id="MFD1634629.1"/>
    </source>
</evidence>
<gene>
    <name evidence="2" type="ORF">ACFSBJ_12940</name>
</gene>
<name>A0ABD6D0B2_9EURY</name>
<organism evidence="2 3">
    <name type="scientific">Haloplanus ruber</name>
    <dbReference type="NCBI Taxonomy" id="869892"/>
    <lineage>
        <taxon>Archaea</taxon>
        <taxon>Methanobacteriati</taxon>
        <taxon>Methanobacteriota</taxon>
        <taxon>Stenosarchaea group</taxon>
        <taxon>Halobacteria</taxon>
        <taxon>Halobacteriales</taxon>
        <taxon>Haloferacaceae</taxon>
        <taxon>Haloplanus</taxon>
    </lineage>
</organism>
<keyword evidence="1" id="KW-0472">Membrane</keyword>
<accession>A0ABD6D0B2</accession>
<proteinExistence type="predicted"/>
<keyword evidence="1" id="KW-0812">Transmembrane</keyword>
<dbReference type="RefSeq" id="WP_256404870.1">
    <property type="nucleotide sequence ID" value="NZ_CP187151.1"/>
</dbReference>
<reference evidence="2 3" key="1">
    <citation type="journal article" date="2019" name="Int. J. Syst. Evol. Microbiol.">
        <title>The Global Catalogue of Microorganisms (GCM) 10K type strain sequencing project: providing services to taxonomists for standard genome sequencing and annotation.</title>
        <authorList>
            <consortium name="The Broad Institute Genomics Platform"/>
            <consortium name="The Broad Institute Genome Sequencing Center for Infectious Disease"/>
            <person name="Wu L."/>
            <person name="Ma J."/>
        </authorList>
    </citation>
    <scope>NUCLEOTIDE SEQUENCE [LARGE SCALE GENOMIC DNA]</scope>
    <source>
        <strain evidence="2 3">CGMCC 1.10594</strain>
    </source>
</reference>
<keyword evidence="1" id="KW-1133">Transmembrane helix</keyword>
<dbReference type="Proteomes" id="UP001597075">
    <property type="component" value="Unassembled WGS sequence"/>
</dbReference>
<feature type="transmembrane region" description="Helical" evidence="1">
    <location>
        <begin position="12"/>
        <end position="28"/>
    </location>
</feature>
<evidence type="ECO:0000256" key="1">
    <source>
        <dbReference type="SAM" id="Phobius"/>
    </source>
</evidence>